<accession>A0ABR0H7Y7</accession>
<comment type="caution">
    <text evidence="2">The sequence shown here is derived from an EMBL/GenBank/DDBJ whole genome shotgun (WGS) entry which is preliminary data.</text>
</comment>
<evidence type="ECO:0000256" key="1">
    <source>
        <dbReference type="SAM" id="MobiDB-lite"/>
    </source>
</evidence>
<evidence type="ECO:0000313" key="3">
    <source>
        <dbReference type="Proteomes" id="UP001326199"/>
    </source>
</evidence>
<protein>
    <submittedName>
        <fullName evidence="2">Uncharacterized protein</fullName>
    </submittedName>
</protein>
<evidence type="ECO:0000313" key="2">
    <source>
        <dbReference type="EMBL" id="KAK4664156.1"/>
    </source>
</evidence>
<dbReference type="EMBL" id="JAFFHB010000007">
    <property type="protein sequence ID" value="KAK4664156.1"/>
    <property type="molecule type" value="Genomic_DNA"/>
</dbReference>
<keyword evidence="3" id="KW-1185">Reference proteome</keyword>
<gene>
    <name evidence="2" type="ORF">QC763_512690</name>
</gene>
<reference evidence="2 3" key="1">
    <citation type="journal article" date="2023" name="bioRxiv">
        <title>High-quality genome assemblies of four members of thePodospora anserinaspecies complex.</title>
        <authorList>
            <person name="Ament-Velasquez S.L."/>
            <person name="Vogan A.A."/>
            <person name="Wallerman O."/>
            <person name="Hartmann F."/>
            <person name="Gautier V."/>
            <person name="Silar P."/>
            <person name="Giraud T."/>
            <person name="Johannesson H."/>
        </authorList>
    </citation>
    <scope>NUCLEOTIDE SEQUENCE [LARGE SCALE GENOMIC DNA]</scope>
    <source>
        <strain evidence="2 3">CBS 411.78</strain>
    </source>
</reference>
<name>A0ABR0H7Y7_9PEZI</name>
<sequence length="158" mass="18193">MWGSPPQLFFAIRISHTTPNFTMGSAISRCNSNSRSNSHGHGTGPGISEMGQKIFERQPNWLTPPSKWRSHHCSHQPVRYRTPTPYPKDDRKRCDYTLLHEKNMIIETPVADHIEVKKPSQKHPAMVHSRHGQQLPPNSTLTITWESHPRLNRFERAS</sequence>
<feature type="region of interest" description="Disordered" evidence="1">
    <location>
        <begin position="60"/>
        <end position="87"/>
    </location>
</feature>
<organism evidence="2 3">
    <name type="scientific">Podospora pseudopauciseta</name>
    <dbReference type="NCBI Taxonomy" id="2093780"/>
    <lineage>
        <taxon>Eukaryota</taxon>
        <taxon>Fungi</taxon>
        <taxon>Dikarya</taxon>
        <taxon>Ascomycota</taxon>
        <taxon>Pezizomycotina</taxon>
        <taxon>Sordariomycetes</taxon>
        <taxon>Sordariomycetidae</taxon>
        <taxon>Sordariales</taxon>
        <taxon>Podosporaceae</taxon>
        <taxon>Podospora</taxon>
    </lineage>
</organism>
<dbReference type="RefSeq" id="XP_062764122.1">
    <property type="nucleotide sequence ID" value="XM_062913827.1"/>
</dbReference>
<dbReference type="GeneID" id="87934170"/>
<dbReference type="Proteomes" id="UP001326199">
    <property type="component" value="Unassembled WGS sequence"/>
</dbReference>
<proteinExistence type="predicted"/>